<dbReference type="Gene3D" id="1.20.1250.20">
    <property type="entry name" value="MFS general substrate transporter like domains"/>
    <property type="match status" value="1"/>
</dbReference>
<evidence type="ECO:0000313" key="8">
    <source>
        <dbReference type="EMBL" id="CQR51142.1"/>
    </source>
</evidence>
<sequence>MSRLFGGDEPSVEFVAGSLIAGVFFGGVGAGVAFPTLPTLGPIIGITPFVVGLILSANRFTRLVVNTPAGQILDRMGTRRPMIAGFVVQGLSPFGYVLGLDPGPIPLDSATVFLLSRACWGVGSAFVFVGAFSTITHVTSGENRGKWVGYMRGGQSLGFPAGLVVGGLVTDAFGYATAFAVAGCAGLFAALVAISVLPDVQTDVTAASSLRDVPRLVGSDVRIFTVGTVNFAVRFLFSGVLLSTAVLYATANDISLGGLSGAGVSGVVMAVGVVASSVTTLAVGRYSDRLSNRAALTLPALGVLAAGFALLALVPTLPSTLAGVALIGVGVGGSNPPLLAYLGDLSPADDVGKLGGVYNVFGDSGSTLGPLVAVPLAEVVGFRVEYLACVALVAVVGLLVARTLYGEAATVPRSELS</sequence>
<dbReference type="PANTHER" id="PTHR23506:SF23">
    <property type="entry name" value="GH10249P"/>
    <property type="match status" value="1"/>
</dbReference>
<keyword evidence="5 6" id="KW-0472">Membrane</keyword>
<keyword evidence="2" id="KW-0813">Transport</keyword>
<dbReference type="InterPro" id="IPR036259">
    <property type="entry name" value="MFS_trans_sf"/>
</dbReference>
<evidence type="ECO:0000256" key="6">
    <source>
        <dbReference type="SAM" id="Phobius"/>
    </source>
</evidence>
<evidence type="ECO:0000256" key="2">
    <source>
        <dbReference type="ARBA" id="ARBA00022448"/>
    </source>
</evidence>
<dbReference type="InterPro" id="IPR050930">
    <property type="entry name" value="MFS_Vesicular_Transporter"/>
</dbReference>
<dbReference type="CDD" id="cd17325">
    <property type="entry name" value="MFS_MdtG_SLC18_like"/>
    <property type="match status" value="1"/>
</dbReference>
<name>A0A0D6JTX4_9EURY</name>
<feature type="transmembrane region" description="Helical" evidence="6">
    <location>
        <begin position="12"/>
        <end position="34"/>
    </location>
</feature>
<dbReference type="Proteomes" id="UP000198902">
    <property type="component" value="Unassembled WGS sequence"/>
</dbReference>
<dbReference type="Pfam" id="PF07690">
    <property type="entry name" value="MFS_1"/>
    <property type="match status" value="1"/>
</dbReference>
<protein>
    <submittedName>
        <fullName evidence="8">Major facilitator superfamily transporter</fullName>
    </submittedName>
</protein>
<dbReference type="GO" id="GO:0016020">
    <property type="term" value="C:membrane"/>
    <property type="evidence" value="ECO:0007669"/>
    <property type="project" value="UniProtKB-SubCell"/>
</dbReference>
<dbReference type="PANTHER" id="PTHR23506">
    <property type="entry name" value="GH10249P"/>
    <property type="match status" value="1"/>
</dbReference>
<feature type="transmembrane region" description="Helical" evidence="6">
    <location>
        <begin position="40"/>
        <end position="61"/>
    </location>
</feature>
<keyword evidence="3 6" id="KW-0812">Transmembrane</keyword>
<proteinExistence type="predicted"/>
<feature type="transmembrane region" description="Helical" evidence="6">
    <location>
        <begin position="147"/>
        <end position="169"/>
    </location>
</feature>
<evidence type="ECO:0000259" key="7">
    <source>
        <dbReference type="PROSITE" id="PS50850"/>
    </source>
</evidence>
<feature type="transmembrane region" description="Helical" evidence="6">
    <location>
        <begin position="263"/>
        <end position="283"/>
    </location>
</feature>
<feature type="transmembrane region" description="Helical" evidence="6">
    <location>
        <begin position="384"/>
        <end position="405"/>
    </location>
</feature>
<dbReference type="SUPFAM" id="SSF103473">
    <property type="entry name" value="MFS general substrate transporter"/>
    <property type="match status" value="1"/>
</dbReference>
<reference evidence="9" key="1">
    <citation type="submission" date="2015-03" db="EMBL/GenBank/DDBJ databases">
        <authorList>
            <person name="Urmite Genomes"/>
        </authorList>
    </citation>
    <scope>NUCLEOTIDE SEQUENCE [LARGE SCALE GENOMIC DNA]</scope>
    <source>
        <strain evidence="9">Arc-Hr</strain>
    </source>
</reference>
<dbReference type="GO" id="GO:0022857">
    <property type="term" value="F:transmembrane transporter activity"/>
    <property type="evidence" value="ECO:0007669"/>
    <property type="project" value="InterPro"/>
</dbReference>
<evidence type="ECO:0000256" key="4">
    <source>
        <dbReference type="ARBA" id="ARBA00022989"/>
    </source>
</evidence>
<keyword evidence="4 6" id="KW-1133">Transmembrane helix</keyword>
<evidence type="ECO:0000256" key="3">
    <source>
        <dbReference type="ARBA" id="ARBA00022692"/>
    </source>
</evidence>
<organism evidence="8 9">
    <name type="scientific">Haloferax massiliensis</name>
    <dbReference type="NCBI Taxonomy" id="1476858"/>
    <lineage>
        <taxon>Archaea</taxon>
        <taxon>Methanobacteriati</taxon>
        <taxon>Methanobacteriota</taxon>
        <taxon>Stenosarchaea group</taxon>
        <taxon>Halobacteria</taxon>
        <taxon>Halobacteriales</taxon>
        <taxon>Haloferacaceae</taxon>
        <taxon>Haloferax</taxon>
    </lineage>
</organism>
<dbReference type="InterPro" id="IPR011701">
    <property type="entry name" value="MFS"/>
</dbReference>
<gene>
    <name evidence="8" type="ORF">BN996_02586</name>
</gene>
<evidence type="ECO:0000256" key="5">
    <source>
        <dbReference type="ARBA" id="ARBA00023136"/>
    </source>
</evidence>
<dbReference type="InterPro" id="IPR020846">
    <property type="entry name" value="MFS_dom"/>
</dbReference>
<dbReference type="EMBL" id="CSTE01000002">
    <property type="protein sequence ID" value="CQR51142.1"/>
    <property type="molecule type" value="Genomic_DNA"/>
</dbReference>
<accession>A0A0D6JTX4</accession>
<comment type="subcellular location">
    <subcellularLocation>
        <location evidence="1">Membrane</location>
        <topology evidence="1">Multi-pass membrane protein</topology>
    </subcellularLocation>
</comment>
<dbReference type="InterPro" id="IPR001958">
    <property type="entry name" value="Tet-R_TetA/multi-R_MdtG-like"/>
</dbReference>
<evidence type="ECO:0000313" key="9">
    <source>
        <dbReference type="Proteomes" id="UP000198902"/>
    </source>
</evidence>
<feature type="transmembrane region" description="Helical" evidence="6">
    <location>
        <begin position="175"/>
        <end position="197"/>
    </location>
</feature>
<dbReference type="AlphaFoldDB" id="A0A0D6JTX4"/>
<dbReference type="PRINTS" id="PR01035">
    <property type="entry name" value="TCRTETA"/>
</dbReference>
<dbReference type="RefSeq" id="WP_089779519.1">
    <property type="nucleotide sequence ID" value="NZ_CABLRR010000002.1"/>
</dbReference>
<dbReference type="PROSITE" id="PS50850">
    <property type="entry name" value="MFS"/>
    <property type="match status" value="1"/>
</dbReference>
<feature type="transmembrane region" description="Helical" evidence="6">
    <location>
        <begin position="112"/>
        <end position="135"/>
    </location>
</feature>
<feature type="transmembrane region" description="Helical" evidence="6">
    <location>
        <begin position="82"/>
        <end position="100"/>
    </location>
</feature>
<feature type="domain" description="Major facilitator superfamily (MFS) profile" evidence="7">
    <location>
        <begin position="15"/>
        <end position="409"/>
    </location>
</feature>
<keyword evidence="9" id="KW-1185">Reference proteome</keyword>
<feature type="transmembrane region" description="Helical" evidence="6">
    <location>
        <begin position="295"/>
        <end position="314"/>
    </location>
</feature>
<feature type="transmembrane region" description="Helical" evidence="6">
    <location>
        <begin position="231"/>
        <end position="251"/>
    </location>
</feature>
<evidence type="ECO:0000256" key="1">
    <source>
        <dbReference type="ARBA" id="ARBA00004141"/>
    </source>
</evidence>
<dbReference type="OrthoDB" id="177106at2157"/>